<dbReference type="GO" id="GO:0051607">
    <property type="term" value="P:defense response to virus"/>
    <property type="evidence" value="ECO:0007669"/>
    <property type="project" value="Ensembl"/>
</dbReference>
<evidence type="ECO:0000256" key="3">
    <source>
        <dbReference type="SAM" id="MobiDB-lite"/>
    </source>
</evidence>
<dbReference type="FunFam" id="2.40.50.140:FF:000101">
    <property type="entry name" value="Myeloid cell nuclear differentiation antigen"/>
    <property type="match status" value="2"/>
</dbReference>
<sequence>MSVKMEKKYKNIVLLKGLEVINDYHFRMVKSLLSNDLKLNLKMREEYDKIQIADLMEEKFRGDAGLGKLIQIFKDIPTLEDLAETLKKEKLKAKGLAPSRKRKKEVDAASPAPSTSSTVKTEGAEATPGAQKRKKTTKEKSGPKGSKVSKEQTQPPCPAGAGMSTAMGRSPSPKTSSSAPPNTSSTENPKTVAKCQATPRRSVLQKGPVIVKVLSTTKPFEYETPEMEKKIMFHATVATQTQFFHVKVLNTSLKEKFNGKKIIIISDYLEYDSLLEVNEESTVSEAGPNQKFEVPNKIINRAKETLKIDILHKQASGNIVYGVFTLHKKTVNQKTTIYKIQDDRGKMDVVGTGQCHNIPCEEGDKLQLYCFRLRKKNQMSTLISEMHSFIQIKKKTNPRNNDPKSMKLPQEQSQLPNPSEAGTTFPESHLWTPQMPPTTPSSSFFTKKSEDTISKMNDFMRMQILKEESHFPGPFMTSIGPAESYPHTPQMPPSTPSSSFLTTKSEDTISKMNDFMRMQILKEESHFPRPFMTSIGPAESYPHTPQMPPSTPSSSFLTTWKPKLQTEPEEVSIEDSAQSDLKEVMVLNATESFVYEPKEQKKMFHATVATEKEVFRVKVFNIDLKEKFTPKKIIAISNYVCRNGFLEVYPFTLVADVNADPKMEIPKGLIRSANITPKINQLCSQTKGSFVNGVFEVHKKNVRGEFTYYEIQDNTGKMEVVVHGRLTTINCEEGDKLKLTCFELAPKSGNTGELRSVIHSHIKVIKTRKNKKDILNPDSSMETSPDFFF</sequence>
<dbReference type="InterPro" id="IPR011029">
    <property type="entry name" value="DEATH-like_dom_sf"/>
</dbReference>
<feature type="compositionally biased region" description="Basic residues" evidence="3">
    <location>
        <begin position="92"/>
        <end position="103"/>
    </location>
</feature>
<dbReference type="Gene3D" id="2.40.50.140">
    <property type="entry name" value="Nucleic acid-binding proteins"/>
    <property type="match status" value="4"/>
</dbReference>
<dbReference type="GO" id="GO:0035458">
    <property type="term" value="P:cellular response to interferon-beta"/>
    <property type="evidence" value="ECO:0007669"/>
    <property type="project" value="InterPro"/>
</dbReference>
<organism evidence="6 7">
    <name type="scientific">Pongo abelii</name>
    <name type="common">Sumatran orangutan</name>
    <name type="synonym">Pongo pygmaeus abelii</name>
    <dbReference type="NCBI Taxonomy" id="9601"/>
    <lineage>
        <taxon>Eukaryota</taxon>
        <taxon>Metazoa</taxon>
        <taxon>Chordata</taxon>
        <taxon>Craniata</taxon>
        <taxon>Vertebrata</taxon>
        <taxon>Euteleostomi</taxon>
        <taxon>Mammalia</taxon>
        <taxon>Eutheria</taxon>
        <taxon>Euarchontoglires</taxon>
        <taxon>Primates</taxon>
        <taxon>Haplorrhini</taxon>
        <taxon>Catarrhini</taxon>
        <taxon>Hominidae</taxon>
        <taxon>Pongo</taxon>
    </lineage>
</organism>
<dbReference type="GO" id="GO:0071479">
    <property type="term" value="P:cellular response to ionizing radiation"/>
    <property type="evidence" value="ECO:0007669"/>
    <property type="project" value="Ensembl"/>
</dbReference>
<dbReference type="GeneID" id="100172051"/>
<evidence type="ECO:0000259" key="5">
    <source>
        <dbReference type="PROSITE" id="PS50834"/>
    </source>
</evidence>
<dbReference type="FunCoup" id="A0A140TAW5">
    <property type="interactions" value="496"/>
</dbReference>
<dbReference type="CDD" id="cd08305">
    <property type="entry name" value="Pyrin"/>
    <property type="match status" value="1"/>
</dbReference>
<dbReference type="AlphaFoldDB" id="A0A140TAW5"/>
<dbReference type="Pfam" id="PF02760">
    <property type="entry name" value="HIN"/>
    <property type="match status" value="2"/>
</dbReference>
<dbReference type="OrthoDB" id="9622064at2759"/>
<gene>
    <name evidence="6" type="primary">IFI16</name>
</gene>
<dbReference type="OMA" id="FIYYEIR"/>
<evidence type="ECO:0000256" key="1">
    <source>
        <dbReference type="ARBA" id="ARBA00004123"/>
    </source>
</evidence>
<feature type="compositionally biased region" description="Polar residues" evidence="3">
    <location>
        <begin position="410"/>
        <end position="426"/>
    </location>
</feature>
<feature type="domain" description="HIN-200" evidence="5">
    <location>
        <begin position="193"/>
        <end position="393"/>
    </location>
</feature>
<dbReference type="PANTHER" id="PTHR12200:SF5">
    <property type="entry name" value="GAMMA-INTERFERON-INDUCIBLE PROTEIN 16"/>
    <property type="match status" value="1"/>
</dbReference>
<dbReference type="RefSeq" id="NP_001125164.1">
    <property type="nucleotide sequence ID" value="NM_001131692.1"/>
</dbReference>
<name>A0A140TAW5_PONAB</name>
<dbReference type="GO" id="GO:0003690">
    <property type="term" value="F:double-stranded DNA binding"/>
    <property type="evidence" value="ECO:0007669"/>
    <property type="project" value="Ensembl"/>
</dbReference>
<dbReference type="InParanoid" id="A0A140TAW5"/>
<accession>A0A140TAW5</accession>
<comment type="subcellular location">
    <subcellularLocation>
        <location evidence="1">Nucleus</location>
    </subcellularLocation>
</comment>
<dbReference type="GO" id="GO:0045071">
    <property type="term" value="P:negative regulation of viral genome replication"/>
    <property type="evidence" value="ECO:0007669"/>
    <property type="project" value="Ensembl"/>
</dbReference>
<dbReference type="Gene3D" id="1.10.533.10">
    <property type="entry name" value="Death Domain, Fas"/>
    <property type="match status" value="1"/>
</dbReference>
<dbReference type="SUPFAM" id="SSF159141">
    <property type="entry name" value="HIN-2000 domain-like"/>
    <property type="match status" value="4"/>
</dbReference>
<dbReference type="InterPro" id="IPR012340">
    <property type="entry name" value="NA-bd_OB-fold"/>
</dbReference>
<dbReference type="FunFam" id="2.40.50.140:FF:000105">
    <property type="entry name" value="Myeloid cell nuclear differentiation antigen"/>
    <property type="match status" value="2"/>
</dbReference>
<feature type="compositionally biased region" description="Low complexity" evidence="3">
    <location>
        <begin position="170"/>
        <end position="186"/>
    </location>
</feature>
<dbReference type="GeneTree" id="ENSGT00390000013296"/>
<keyword evidence="7" id="KW-1185">Reference proteome</keyword>
<dbReference type="FunFam" id="1.10.533.10:FF:000011">
    <property type="entry name" value="Myeloid cell nuclear differentiation antigen"/>
    <property type="match status" value="1"/>
</dbReference>
<keyword evidence="2" id="KW-0539">Nucleus</keyword>
<dbReference type="GO" id="GO:0042771">
    <property type="term" value="P:intrinsic apoptotic signaling pathway in response to DNA damage by p53 class mediator"/>
    <property type="evidence" value="ECO:0007669"/>
    <property type="project" value="Ensembl"/>
</dbReference>
<evidence type="ECO:0000259" key="4">
    <source>
        <dbReference type="PROSITE" id="PS50824"/>
    </source>
</evidence>
<dbReference type="Ensembl" id="ENSPPYT00000000804.3">
    <property type="protein sequence ID" value="ENSPPYP00000000774.2"/>
    <property type="gene ID" value="ENSPPYG00000000665.3"/>
</dbReference>
<protein>
    <submittedName>
        <fullName evidence="6">Interferon gamma inducible protein 16</fullName>
    </submittedName>
</protein>
<dbReference type="InterPro" id="IPR004020">
    <property type="entry name" value="DAPIN"/>
</dbReference>
<reference evidence="6 7" key="1">
    <citation type="submission" date="2008-02" db="EMBL/GenBank/DDBJ databases">
        <title>A 6x draft sequence assembly of the Pongo pygmaeus abelii genome.</title>
        <authorList>
            <person name="Wilson R.K."/>
            <person name="Mardis E."/>
        </authorList>
    </citation>
    <scope>NUCLEOTIDE SEQUENCE [LARGE SCALE GENOMIC DNA]</scope>
</reference>
<evidence type="ECO:0000313" key="6">
    <source>
        <dbReference type="Ensembl" id="ENSPPYP00000000774.2"/>
    </source>
</evidence>
<dbReference type="PROSITE" id="PS50834">
    <property type="entry name" value="HIN_200"/>
    <property type="match status" value="2"/>
</dbReference>
<dbReference type="GO" id="GO:0045814">
    <property type="term" value="P:negative regulation of gene expression, epigenetic"/>
    <property type="evidence" value="ECO:0007669"/>
    <property type="project" value="Ensembl"/>
</dbReference>
<feature type="domain" description="HIN-200" evidence="5">
    <location>
        <begin position="566"/>
        <end position="765"/>
    </location>
</feature>
<dbReference type="GO" id="GO:0000122">
    <property type="term" value="P:negative regulation of transcription by RNA polymerase II"/>
    <property type="evidence" value="ECO:0007669"/>
    <property type="project" value="Ensembl"/>
</dbReference>
<evidence type="ECO:0000313" key="7">
    <source>
        <dbReference type="Proteomes" id="UP000001595"/>
    </source>
</evidence>
<feature type="compositionally biased region" description="Low complexity" evidence="3">
    <location>
        <begin position="108"/>
        <end position="118"/>
    </location>
</feature>
<dbReference type="SMART" id="SM01289">
    <property type="entry name" value="PYRIN"/>
    <property type="match status" value="1"/>
</dbReference>
<dbReference type="Proteomes" id="UP000001595">
    <property type="component" value="Chromosome 1"/>
</dbReference>
<proteinExistence type="predicted"/>
<dbReference type="CTD" id="3428"/>
<dbReference type="GO" id="GO:0005730">
    <property type="term" value="C:nucleolus"/>
    <property type="evidence" value="ECO:0007669"/>
    <property type="project" value="Ensembl"/>
</dbReference>
<dbReference type="InterPro" id="IPR040205">
    <property type="entry name" value="HIN-200"/>
</dbReference>
<dbReference type="GO" id="GO:0045824">
    <property type="term" value="P:negative regulation of innate immune response"/>
    <property type="evidence" value="ECO:0007669"/>
    <property type="project" value="Ensembl"/>
</dbReference>
<reference evidence="6" key="2">
    <citation type="submission" date="2025-08" db="UniProtKB">
        <authorList>
            <consortium name="Ensembl"/>
        </authorList>
    </citation>
    <scope>IDENTIFICATION</scope>
</reference>
<dbReference type="GO" id="GO:0002218">
    <property type="term" value="P:activation of innate immune response"/>
    <property type="evidence" value="ECO:0007669"/>
    <property type="project" value="InterPro"/>
</dbReference>
<feature type="domain" description="Pyrin" evidence="4">
    <location>
        <begin position="5"/>
        <end position="92"/>
    </location>
</feature>
<dbReference type="GO" id="GO:0050727">
    <property type="term" value="P:regulation of inflammatory response"/>
    <property type="evidence" value="ECO:0007669"/>
    <property type="project" value="Ensembl"/>
</dbReference>
<dbReference type="InterPro" id="IPR004021">
    <property type="entry name" value="HIN200/IF120x"/>
</dbReference>
<dbReference type="GO" id="GO:0005829">
    <property type="term" value="C:cytosol"/>
    <property type="evidence" value="ECO:0007669"/>
    <property type="project" value="Ensembl"/>
</dbReference>
<dbReference type="GO" id="GO:0032731">
    <property type="term" value="P:positive regulation of interleukin-1 beta production"/>
    <property type="evidence" value="ECO:0007669"/>
    <property type="project" value="Ensembl"/>
</dbReference>
<dbReference type="PANTHER" id="PTHR12200">
    <property type="entry name" value="INTERFERON-INDUCIBLE PROTEIN AIM2 FAMILY MEMBER"/>
    <property type="match status" value="1"/>
</dbReference>
<dbReference type="Pfam" id="PF02758">
    <property type="entry name" value="PYRIN"/>
    <property type="match status" value="1"/>
</dbReference>
<reference evidence="6" key="3">
    <citation type="submission" date="2025-09" db="UniProtKB">
        <authorList>
            <consortium name="Ensembl"/>
        </authorList>
    </citation>
    <scope>IDENTIFICATION</scope>
</reference>
<evidence type="ECO:0000256" key="2">
    <source>
        <dbReference type="ARBA" id="ARBA00023242"/>
    </source>
</evidence>
<dbReference type="GO" id="GO:0045944">
    <property type="term" value="P:positive regulation of transcription by RNA polymerase II"/>
    <property type="evidence" value="ECO:0007669"/>
    <property type="project" value="Ensembl"/>
</dbReference>
<dbReference type="PROSITE" id="PS50824">
    <property type="entry name" value="DAPIN"/>
    <property type="match status" value="1"/>
</dbReference>
<feature type="region of interest" description="Disordered" evidence="3">
    <location>
        <begin position="392"/>
        <end position="446"/>
    </location>
</feature>
<dbReference type="GO" id="GO:0016607">
    <property type="term" value="C:nuclear speck"/>
    <property type="evidence" value="ECO:0007669"/>
    <property type="project" value="Ensembl"/>
</dbReference>
<dbReference type="GO" id="GO:0010506">
    <property type="term" value="P:regulation of autophagy"/>
    <property type="evidence" value="ECO:0007669"/>
    <property type="project" value="Ensembl"/>
</dbReference>
<dbReference type="KEGG" id="pon:100172051"/>
<dbReference type="GO" id="GO:0030224">
    <property type="term" value="P:monocyte differentiation"/>
    <property type="evidence" value="ECO:0007669"/>
    <property type="project" value="Ensembl"/>
</dbReference>
<dbReference type="GO" id="GO:0042149">
    <property type="term" value="P:cellular response to glucose starvation"/>
    <property type="evidence" value="ECO:0007669"/>
    <property type="project" value="Ensembl"/>
</dbReference>
<feature type="region of interest" description="Disordered" evidence="3">
    <location>
        <begin position="92"/>
        <end position="200"/>
    </location>
</feature>